<dbReference type="PIRSF" id="PIRSF036492">
    <property type="entry name" value="ALDH"/>
    <property type="match status" value="1"/>
</dbReference>
<dbReference type="SUPFAM" id="SSF53720">
    <property type="entry name" value="ALDH-like"/>
    <property type="match status" value="1"/>
</dbReference>
<dbReference type="FunFam" id="3.40.309.10:FF:000003">
    <property type="entry name" value="Aldehyde dehydrogenase"/>
    <property type="match status" value="1"/>
</dbReference>
<dbReference type="FunFam" id="3.40.605.10:FF:000004">
    <property type="entry name" value="Aldehyde dehydrogenase"/>
    <property type="match status" value="1"/>
</dbReference>
<feature type="active site" evidence="5 6">
    <location>
        <position position="217"/>
    </location>
</feature>
<protein>
    <recommendedName>
        <fullName evidence="4">Aldehyde dehydrogenase</fullName>
    </recommendedName>
</protein>
<dbReference type="Gene3D" id="3.40.309.10">
    <property type="entry name" value="Aldehyde Dehydrogenase, Chain A, domain 2"/>
    <property type="match status" value="1"/>
</dbReference>
<dbReference type="PANTHER" id="PTHR43570">
    <property type="entry name" value="ALDEHYDE DEHYDROGENASE"/>
    <property type="match status" value="1"/>
</dbReference>
<dbReference type="EMBL" id="FQNC01000089">
    <property type="protein sequence ID" value="SGZ28579.1"/>
    <property type="molecule type" value="Genomic_DNA"/>
</dbReference>
<dbReference type="InterPro" id="IPR016163">
    <property type="entry name" value="Ald_DH_C"/>
</dbReference>
<gene>
    <name evidence="9" type="primary">BQ5605_C027g10380</name>
    <name evidence="9" type="ORF">BQ5605_C027G10380</name>
</gene>
<name>A0A2X0N9J4_9BASI</name>
<evidence type="ECO:0000256" key="2">
    <source>
        <dbReference type="ARBA" id="ARBA00023002"/>
    </source>
</evidence>
<dbReference type="Pfam" id="PF00171">
    <property type="entry name" value="Aldedh"/>
    <property type="match status" value="1"/>
</dbReference>
<reference evidence="9 10" key="1">
    <citation type="submission" date="2016-11" db="EMBL/GenBank/DDBJ databases">
        <authorList>
            <person name="Jaros S."/>
            <person name="Januszkiewicz K."/>
            <person name="Wedrychowicz H."/>
        </authorList>
    </citation>
    <scope>NUCLEOTIDE SEQUENCE [LARGE SCALE GENOMIC DNA]</scope>
</reference>
<dbReference type="Gene3D" id="3.40.605.10">
    <property type="entry name" value="Aldehyde Dehydrogenase, Chain A, domain 1"/>
    <property type="match status" value="1"/>
</dbReference>
<evidence type="ECO:0000256" key="4">
    <source>
        <dbReference type="PIRNR" id="PIRNR036492"/>
    </source>
</evidence>
<evidence type="ECO:0000256" key="5">
    <source>
        <dbReference type="PIRSR" id="PIRSR036492-1"/>
    </source>
</evidence>
<evidence type="ECO:0000256" key="6">
    <source>
        <dbReference type="PROSITE-ProRule" id="PRU10007"/>
    </source>
</evidence>
<keyword evidence="10" id="KW-1185">Reference proteome</keyword>
<dbReference type="GO" id="GO:0006081">
    <property type="term" value="P:aldehyde metabolic process"/>
    <property type="evidence" value="ECO:0007669"/>
    <property type="project" value="InterPro"/>
</dbReference>
<dbReference type="GO" id="GO:0005737">
    <property type="term" value="C:cytoplasm"/>
    <property type="evidence" value="ECO:0007669"/>
    <property type="project" value="TreeGrafter"/>
</dbReference>
<dbReference type="PANTHER" id="PTHR43570:SF16">
    <property type="entry name" value="ALDEHYDE DEHYDROGENASE TYPE III, ISOFORM Q"/>
    <property type="match status" value="1"/>
</dbReference>
<evidence type="ECO:0000313" key="9">
    <source>
        <dbReference type="EMBL" id="SGZ28579.1"/>
    </source>
</evidence>
<dbReference type="InterPro" id="IPR016162">
    <property type="entry name" value="Ald_DH_N"/>
</dbReference>
<evidence type="ECO:0000256" key="7">
    <source>
        <dbReference type="RuleBase" id="RU003345"/>
    </source>
</evidence>
<evidence type="ECO:0000256" key="1">
    <source>
        <dbReference type="ARBA" id="ARBA00009986"/>
    </source>
</evidence>
<dbReference type="InterPro" id="IPR015590">
    <property type="entry name" value="Aldehyde_DH_dom"/>
</dbReference>
<proteinExistence type="inferred from homology"/>
<sequence>MSSDYTPVDQVKPAYDEIVKTFLTGKTRSIKWRKQQLKQLGFLIQDNEAAFIKALRSDLSRPEFETTIAELNPLKTDVNEAYDHLDKWAKPVKAKTTAVWALANAYIYNEPKGAVFIIGTWNYPLVLLLSPLVGAIAAGCTALLKPAEQAPAVAKLVQELLPKYLDTSAYKIILGAVDQVTRALELKFDHIFYTGSGGIGKIIARAAAEHLTPFTLELGGKSPAVVFDDANIDITARRIMWGKFVNSGQTCISPDYVLCTADVQDKLVAAMQKVYKEFTTDAKGQEKSMVNGEGYARIVNMNHFGRISTMLDETKGRVVVGGGRNKETGKIETTIIADVGADDPLMKGEIFGPVMPIVVKQTKEEMVEFIQERDNPLALYVFTQSTKNRDYIFERTRSGGFVQNDTILHFTIPGLPFGGAGASGIGAYHGKWSFDTFSHQRASAHIPTWMDVALNSRYPPYTRECLTHPKTWPQESFTNQFMFTRSLIIAKKLKMMLLATKAVIKRESKWSLKSLFGVLAVVAAIVRYRQSKL</sequence>
<evidence type="ECO:0000313" key="10">
    <source>
        <dbReference type="Proteomes" id="UP000249464"/>
    </source>
</evidence>
<keyword evidence="2 4" id="KW-0560">Oxidoreductase</keyword>
<dbReference type="AlphaFoldDB" id="A0A2X0N9J4"/>
<feature type="domain" description="Aldehyde dehydrogenase" evidence="8">
    <location>
        <begin position="9"/>
        <end position="440"/>
    </location>
</feature>
<dbReference type="GO" id="GO:0004029">
    <property type="term" value="F:aldehyde dehydrogenase (NAD+) activity"/>
    <property type="evidence" value="ECO:0007669"/>
    <property type="project" value="TreeGrafter"/>
</dbReference>
<comment type="similarity">
    <text evidence="1 4 7">Belongs to the aldehyde dehydrogenase family.</text>
</comment>
<feature type="active site" evidence="5">
    <location>
        <position position="251"/>
    </location>
</feature>
<organism evidence="9 10">
    <name type="scientific">Microbotryum silenes-dioicae</name>
    <dbReference type="NCBI Taxonomy" id="796604"/>
    <lineage>
        <taxon>Eukaryota</taxon>
        <taxon>Fungi</taxon>
        <taxon>Dikarya</taxon>
        <taxon>Basidiomycota</taxon>
        <taxon>Pucciniomycotina</taxon>
        <taxon>Microbotryomycetes</taxon>
        <taxon>Microbotryales</taxon>
        <taxon>Microbotryaceae</taxon>
        <taxon>Microbotryum</taxon>
    </lineage>
</organism>
<dbReference type="Proteomes" id="UP000249464">
    <property type="component" value="Unassembled WGS sequence"/>
</dbReference>
<dbReference type="InterPro" id="IPR012394">
    <property type="entry name" value="Aldehyde_DH_NAD(P)"/>
</dbReference>
<dbReference type="STRING" id="796604.A0A2X0N9J4"/>
<evidence type="ECO:0000256" key="3">
    <source>
        <dbReference type="ARBA" id="ARBA00023027"/>
    </source>
</evidence>
<dbReference type="PROSITE" id="PS00687">
    <property type="entry name" value="ALDEHYDE_DEHYDR_GLU"/>
    <property type="match status" value="1"/>
</dbReference>
<dbReference type="InterPro" id="IPR029510">
    <property type="entry name" value="Ald_DH_CS_GLU"/>
</dbReference>
<evidence type="ECO:0000259" key="8">
    <source>
        <dbReference type="Pfam" id="PF00171"/>
    </source>
</evidence>
<accession>A0A2X0N9J4</accession>
<keyword evidence="3" id="KW-0520">NAD</keyword>
<dbReference type="InterPro" id="IPR016161">
    <property type="entry name" value="Ald_DH/histidinol_DH"/>
</dbReference>